<dbReference type="SMART" id="SM00980">
    <property type="entry name" value="THAP"/>
    <property type="match status" value="1"/>
</dbReference>
<dbReference type="Proteomes" id="UP000515159">
    <property type="component" value="Chromosome 10"/>
</dbReference>
<evidence type="ECO:0000259" key="7">
    <source>
        <dbReference type="PROSITE" id="PS50805"/>
    </source>
</evidence>
<keyword evidence="9" id="KW-1185">Reference proteome</keyword>
<dbReference type="GO" id="GO:0003677">
    <property type="term" value="F:DNA binding"/>
    <property type="evidence" value="ECO:0007669"/>
    <property type="project" value="UniProtKB-UniRule"/>
</dbReference>
<dbReference type="PANTHER" id="PTHR46927">
    <property type="entry name" value="AGAP005574-PA"/>
    <property type="match status" value="1"/>
</dbReference>
<keyword evidence="2 5" id="KW-0863">Zinc-finger</keyword>
<dbReference type="GeneID" id="117368323"/>
<dbReference type="CDD" id="cd07765">
    <property type="entry name" value="KRAB_A-box"/>
    <property type="match status" value="1"/>
</dbReference>
<keyword evidence="1" id="KW-0479">Metal-binding</keyword>
<evidence type="ECO:0000259" key="8">
    <source>
        <dbReference type="PROSITE" id="PS50950"/>
    </source>
</evidence>
<evidence type="ECO:0000256" key="1">
    <source>
        <dbReference type="ARBA" id="ARBA00022723"/>
    </source>
</evidence>
<dbReference type="Pfam" id="PF01352">
    <property type="entry name" value="KRAB"/>
    <property type="match status" value="1"/>
</dbReference>
<protein>
    <submittedName>
        <fullName evidence="10">Uncharacterized protein LOC117368323</fullName>
    </submittedName>
</protein>
<feature type="domain" description="THAP-type" evidence="8">
    <location>
        <begin position="1"/>
        <end position="94"/>
    </location>
</feature>
<dbReference type="PROSITE" id="PS50950">
    <property type="entry name" value="ZF_THAP"/>
    <property type="match status" value="1"/>
</dbReference>
<feature type="region of interest" description="Disordered" evidence="6">
    <location>
        <begin position="490"/>
        <end position="510"/>
    </location>
</feature>
<feature type="region of interest" description="Disordered" evidence="6">
    <location>
        <begin position="358"/>
        <end position="421"/>
    </location>
</feature>
<dbReference type="GO" id="GO:0008270">
    <property type="term" value="F:zinc ion binding"/>
    <property type="evidence" value="ECO:0007669"/>
    <property type="project" value="UniProtKB-KW"/>
</dbReference>
<accession>A0A6P8SGS2</accession>
<dbReference type="InterPro" id="IPR052224">
    <property type="entry name" value="THAP_domain_protein"/>
</dbReference>
<name>A0A6P8SGS2_GEOSA</name>
<dbReference type="PANTHER" id="PTHR46927:SF3">
    <property type="entry name" value="THAP-TYPE DOMAIN-CONTAINING PROTEIN"/>
    <property type="match status" value="1"/>
</dbReference>
<dbReference type="KEGG" id="gsh:117368323"/>
<proteinExistence type="predicted"/>
<sequence>MPGCMVQGCCNSTGRSQGVSFHRFPPDGPLFQRWLEALKRKDFRPQKHHVVCSQHFRLWDFKDDLRSRLLGACRSAADNWRRRRLKPEAVPTMFLSGKPAGAAKAQRPANKEVRMSQKVSVTFSDVAAYISEEEWEILEDWEKDLYRNVMKEIHMVLISLGYTIVNPSILLRIKPGEALNFQDPLDCKGTVGTSNPEQGYQTVHPHILLKIQDLQEAEEPRRQNHQTIEEQAIVAQPLLCETSTYINPSTDPLGYEIASQDVTMADEEPGTAASEFYAALPINQVIVAPTIKQEAEAEESSCVGVCRSQECSNADQATLPPSIKKEMEDMQYTGECGSSPGTNPSTGQVIENPSIKEEVEEEDLYRGACGNSSGTRSQEGPSAGQTIVNRSIKQEMEEEEYGRPSRTGIQEDPSADPVHPNICSEGFRSLRKEETAMSECAQAWCGLESGELVPPAAYGAADTPTLHVFLANQAQETYFWSEEDFRRGDDGYQSCTTGRQVTAGRSEAWASRSRRKSAHLILKHPSLTSSTELLPE</sequence>
<evidence type="ECO:0000256" key="5">
    <source>
        <dbReference type="PROSITE-ProRule" id="PRU00309"/>
    </source>
</evidence>
<dbReference type="InterPro" id="IPR038441">
    <property type="entry name" value="THAP_Znf_sf"/>
</dbReference>
<feature type="compositionally biased region" description="Polar residues" evidence="6">
    <location>
        <begin position="339"/>
        <end position="351"/>
    </location>
</feature>
<dbReference type="OrthoDB" id="7312725at2759"/>
<evidence type="ECO:0000256" key="3">
    <source>
        <dbReference type="ARBA" id="ARBA00022833"/>
    </source>
</evidence>
<reference evidence="10" key="1">
    <citation type="submission" date="2025-08" db="UniProtKB">
        <authorList>
            <consortium name="RefSeq"/>
        </authorList>
    </citation>
    <scope>IDENTIFICATION</scope>
</reference>
<dbReference type="InterPro" id="IPR036051">
    <property type="entry name" value="KRAB_dom_sf"/>
</dbReference>
<dbReference type="SUPFAM" id="SSF57716">
    <property type="entry name" value="Glucocorticoid receptor-like (DNA-binding domain)"/>
    <property type="match status" value="1"/>
</dbReference>
<dbReference type="InterPro" id="IPR006612">
    <property type="entry name" value="THAP_Znf"/>
</dbReference>
<dbReference type="InterPro" id="IPR001909">
    <property type="entry name" value="KRAB"/>
</dbReference>
<dbReference type="AlphaFoldDB" id="A0A6P8SGS2"/>
<dbReference type="Gene3D" id="6.20.210.20">
    <property type="entry name" value="THAP domain"/>
    <property type="match status" value="1"/>
</dbReference>
<keyword evidence="3" id="KW-0862">Zinc</keyword>
<dbReference type="SMART" id="SM00692">
    <property type="entry name" value="DM3"/>
    <property type="match status" value="1"/>
</dbReference>
<keyword evidence="4 5" id="KW-0238">DNA-binding</keyword>
<dbReference type="SUPFAM" id="SSF109640">
    <property type="entry name" value="KRAB domain (Kruppel-associated box)"/>
    <property type="match status" value="1"/>
</dbReference>
<evidence type="ECO:0000313" key="10">
    <source>
        <dbReference type="RefSeq" id="XP_033817764.1"/>
    </source>
</evidence>
<feature type="compositionally biased region" description="Polar residues" evidence="6">
    <location>
        <begin position="370"/>
        <end position="391"/>
    </location>
</feature>
<dbReference type="Pfam" id="PF05485">
    <property type="entry name" value="THAP"/>
    <property type="match status" value="1"/>
</dbReference>
<dbReference type="SMART" id="SM00349">
    <property type="entry name" value="KRAB"/>
    <property type="match status" value="1"/>
</dbReference>
<dbReference type="GO" id="GO:0006355">
    <property type="term" value="P:regulation of DNA-templated transcription"/>
    <property type="evidence" value="ECO:0007669"/>
    <property type="project" value="InterPro"/>
</dbReference>
<feature type="domain" description="KRAB" evidence="7">
    <location>
        <begin position="121"/>
        <end position="192"/>
    </location>
</feature>
<dbReference type="InParanoid" id="A0A6P8SGS2"/>
<evidence type="ECO:0000313" key="9">
    <source>
        <dbReference type="Proteomes" id="UP000515159"/>
    </source>
</evidence>
<dbReference type="RefSeq" id="XP_033817764.1">
    <property type="nucleotide sequence ID" value="XM_033961873.1"/>
</dbReference>
<evidence type="ECO:0000256" key="6">
    <source>
        <dbReference type="SAM" id="MobiDB-lite"/>
    </source>
</evidence>
<organism evidence="9 10">
    <name type="scientific">Geotrypetes seraphini</name>
    <name type="common">Gaboon caecilian</name>
    <name type="synonym">Caecilia seraphini</name>
    <dbReference type="NCBI Taxonomy" id="260995"/>
    <lineage>
        <taxon>Eukaryota</taxon>
        <taxon>Metazoa</taxon>
        <taxon>Chordata</taxon>
        <taxon>Craniata</taxon>
        <taxon>Vertebrata</taxon>
        <taxon>Euteleostomi</taxon>
        <taxon>Amphibia</taxon>
        <taxon>Gymnophiona</taxon>
        <taxon>Geotrypetes</taxon>
    </lineage>
</organism>
<gene>
    <name evidence="10" type="primary">LOC117368323</name>
</gene>
<dbReference type="PROSITE" id="PS50805">
    <property type="entry name" value="KRAB"/>
    <property type="match status" value="1"/>
</dbReference>
<feature type="region of interest" description="Disordered" evidence="6">
    <location>
        <begin position="332"/>
        <end position="351"/>
    </location>
</feature>
<evidence type="ECO:0000256" key="4">
    <source>
        <dbReference type="ARBA" id="ARBA00023125"/>
    </source>
</evidence>
<evidence type="ECO:0000256" key="2">
    <source>
        <dbReference type="ARBA" id="ARBA00022771"/>
    </source>
</evidence>
<dbReference type="Gene3D" id="6.10.140.140">
    <property type="match status" value="1"/>
</dbReference>